<protein>
    <submittedName>
        <fullName evidence="1">Uncharacterized protein</fullName>
    </submittedName>
</protein>
<evidence type="ECO:0000313" key="1">
    <source>
        <dbReference type="EMBL" id="QAR29865.1"/>
    </source>
</evidence>
<dbReference type="AlphaFoldDB" id="A0A410JP24"/>
<sequence length="130" mass="15748">MQFELDKISRQRFYNTSVDMLKEKPLSVNKYLLFTLMYDLGKKKFAQEMKRLNFVSDDILEIFMDRNMKENFFETEKKDTASVMLSQINFAPDAKEKLDILWKAFVNIQEEKRLEKEIKNQQTRSRGFRR</sequence>
<organism evidence="1 2">
    <name type="scientific">Ornithobacterium rhinotracheale</name>
    <dbReference type="NCBI Taxonomy" id="28251"/>
    <lineage>
        <taxon>Bacteria</taxon>
        <taxon>Pseudomonadati</taxon>
        <taxon>Bacteroidota</taxon>
        <taxon>Flavobacteriia</taxon>
        <taxon>Flavobacteriales</taxon>
        <taxon>Weeksellaceae</taxon>
        <taxon>Ornithobacterium</taxon>
    </lineage>
</organism>
<dbReference type="Proteomes" id="UP000287701">
    <property type="component" value="Chromosome"/>
</dbReference>
<dbReference type="RefSeq" id="WP_128500383.1">
    <property type="nucleotide sequence ID" value="NZ_CP035107.1"/>
</dbReference>
<reference evidence="1 2" key="1">
    <citation type="submission" date="2019-01" db="EMBL/GenBank/DDBJ databases">
        <title>Whole Genome of Ornithobacterium rhinotracheale FARPER-174b.</title>
        <authorList>
            <person name="Tataje-Lavanda L.A."/>
            <person name="Montalvan A."/>
            <person name="Montesinos R."/>
            <person name="Zimic M."/>
            <person name="Fernandez-Sanchez M."/>
            <person name="Fernandez-Diaz M."/>
        </authorList>
    </citation>
    <scope>NUCLEOTIDE SEQUENCE [LARGE SCALE GENOMIC DNA]</scope>
    <source>
        <strain evidence="1 2">FARPER-174b</strain>
    </source>
</reference>
<accession>A0A410JP24</accession>
<gene>
    <name evidence="1" type="ORF">EQP59_00060</name>
</gene>
<proteinExistence type="predicted"/>
<dbReference type="EMBL" id="CP035107">
    <property type="protein sequence ID" value="QAR29865.1"/>
    <property type="molecule type" value="Genomic_DNA"/>
</dbReference>
<name>A0A410JP24_ORNRH</name>
<evidence type="ECO:0000313" key="2">
    <source>
        <dbReference type="Proteomes" id="UP000287701"/>
    </source>
</evidence>